<dbReference type="RefSeq" id="WP_217744528.1">
    <property type="nucleotide sequence ID" value="NZ_JAHOEI010000029.1"/>
</dbReference>
<keyword evidence="1" id="KW-0732">Signal</keyword>
<evidence type="ECO:0000256" key="1">
    <source>
        <dbReference type="SAM" id="SignalP"/>
    </source>
</evidence>
<comment type="caution">
    <text evidence="2">The sequence shown here is derived from an EMBL/GenBank/DDBJ whole genome shotgun (WGS) entry which is preliminary data.</text>
</comment>
<feature type="chain" id="PRO_5043980500" description="T9SS C-terminal target domain-containing protein" evidence="1">
    <location>
        <begin position="21"/>
        <end position="393"/>
    </location>
</feature>
<dbReference type="EMBL" id="JAHOEI010000029">
    <property type="protein sequence ID" value="MBV3387845.1"/>
    <property type="molecule type" value="Genomic_DNA"/>
</dbReference>
<gene>
    <name evidence="2" type="ORF">KSW82_08835</name>
</gene>
<evidence type="ECO:0000313" key="2">
    <source>
        <dbReference type="EMBL" id="MBV3387845.1"/>
    </source>
</evidence>
<evidence type="ECO:0008006" key="4">
    <source>
        <dbReference type="Google" id="ProtNLM"/>
    </source>
</evidence>
<feature type="signal peptide" evidence="1">
    <location>
        <begin position="1"/>
        <end position="20"/>
    </location>
</feature>
<evidence type="ECO:0000313" key="3">
    <source>
        <dbReference type="Proteomes" id="UP001196765"/>
    </source>
</evidence>
<sequence>MKKITLLLLLACISIGTMHAQVKGNGYYRVQNVTTGRYMSLTTEETRGISMQSTTVDASALLTKKKWDDVSTDPGTIFYIGNKGGDQYNIIGQGSSLYKIINYYIRLKYYEKENVYRAWQSKSGGTVYLSDNYEYTLGKDTGYVDNNTPETLNWKITAVDNEDNYLGVKPTMSANGKYYASYYAGFPFSVASPNMKVYYISSIDEKEGTATYKELTGIIPASTPVIIECGSENPAENKLKPELTNPTAVKDNIMKGVYFCVGLKLTAHYTSTLFEPTTMRLLSVDENGSLVLNNDESNAYTALLRKGTRPSFKYSYIKAIPHNTAYLPVSANCPKSLKLVKETTGISNITLGNDNKPANVYNMEGKIVKENTTSVEGLPEGIYIFKNKKYVVK</sequence>
<accession>A0AAW4N1C3</accession>
<organism evidence="2 3">
    <name type="scientific">Segatella copri</name>
    <dbReference type="NCBI Taxonomy" id="165179"/>
    <lineage>
        <taxon>Bacteria</taxon>
        <taxon>Pseudomonadati</taxon>
        <taxon>Bacteroidota</taxon>
        <taxon>Bacteroidia</taxon>
        <taxon>Bacteroidales</taxon>
        <taxon>Prevotellaceae</taxon>
        <taxon>Segatella</taxon>
    </lineage>
</organism>
<dbReference type="AlphaFoldDB" id="A0AAW4N1C3"/>
<proteinExistence type="predicted"/>
<dbReference type="Proteomes" id="UP001196765">
    <property type="component" value="Unassembled WGS sequence"/>
</dbReference>
<reference evidence="2" key="1">
    <citation type="submission" date="2021-06" db="EMBL/GenBank/DDBJ databases">
        <title>Collection of gut derived symbiotic bacterial strains cultured from healthy donors.</title>
        <authorList>
            <person name="Lin H."/>
            <person name="Littmann E."/>
            <person name="Pamer E.G."/>
        </authorList>
    </citation>
    <scope>NUCLEOTIDE SEQUENCE</scope>
    <source>
        <strain evidence="2">MSK.21.74</strain>
    </source>
</reference>
<protein>
    <recommendedName>
        <fullName evidence="4">T9SS C-terminal target domain-containing protein</fullName>
    </recommendedName>
</protein>
<name>A0AAW4N1C3_9BACT</name>